<feature type="domain" description="Sporulation stage II protein D amidase enhancer LytB N-terminal" evidence="2">
    <location>
        <begin position="106"/>
        <end position="193"/>
    </location>
</feature>
<feature type="chain" id="PRO_5047513032" evidence="1">
    <location>
        <begin position="18"/>
        <end position="362"/>
    </location>
</feature>
<dbReference type="InterPro" id="IPR013693">
    <property type="entry name" value="SpoIID/LytB_N"/>
</dbReference>
<dbReference type="GO" id="GO:0051301">
    <property type="term" value="P:cell division"/>
    <property type="evidence" value="ECO:0007669"/>
    <property type="project" value="UniProtKB-KW"/>
</dbReference>
<dbReference type="RefSeq" id="WP_248343651.1">
    <property type="nucleotide sequence ID" value="NZ_AP025592.1"/>
</dbReference>
<name>A0ABM7X5G1_9BACT</name>
<dbReference type="PANTHER" id="PTHR30032:SF4">
    <property type="entry name" value="AMIDASE ENHANCER"/>
    <property type="match status" value="1"/>
</dbReference>
<organism evidence="3 4">
    <name type="scientific">Anaeromyxobacter paludicola</name>
    <dbReference type="NCBI Taxonomy" id="2918171"/>
    <lineage>
        <taxon>Bacteria</taxon>
        <taxon>Pseudomonadati</taxon>
        <taxon>Myxococcota</taxon>
        <taxon>Myxococcia</taxon>
        <taxon>Myxococcales</taxon>
        <taxon>Cystobacterineae</taxon>
        <taxon>Anaeromyxobacteraceae</taxon>
        <taxon>Anaeromyxobacter</taxon>
    </lineage>
</organism>
<evidence type="ECO:0000259" key="2">
    <source>
        <dbReference type="Pfam" id="PF08486"/>
    </source>
</evidence>
<keyword evidence="3" id="KW-0132">Cell division</keyword>
<evidence type="ECO:0000313" key="3">
    <source>
        <dbReference type="EMBL" id="BDG07058.1"/>
    </source>
</evidence>
<gene>
    <name evidence="3" type="ORF">AMPC_01710</name>
</gene>
<dbReference type="Pfam" id="PF08486">
    <property type="entry name" value="SpoIID"/>
    <property type="match status" value="1"/>
</dbReference>
<reference evidence="4" key="1">
    <citation type="journal article" date="2022" name="Int. J. Syst. Evol. Microbiol.">
        <title>Anaeromyxobacter oryzae sp. nov., Anaeromyxobacter diazotrophicus sp. nov. and Anaeromyxobacter paludicola sp. nov., isolated from paddy soils.</title>
        <authorList>
            <person name="Itoh H."/>
            <person name="Xu Z."/>
            <person name="Mise K."/>
            <person name="Masuda Y."/>
            <person name="Ushijima N."/>
            <person name="Hayakawa C."/>
            <person name="Shiratori Y."/>
            <person name="Senoo K."/>
        </authorList>
    </citation>
    <scope>NUCLEOTIDE SEQUENCE [LARGE SCALE GENOMIC DNA]</scope>
    <source>
        <strain evidence="4">Red630</strain>
    </source>
</reference>
<dbReference type="InterPro" id="IPR051922">
    <property type="entry name" value="Bact_Sporulation_Assoc"/>
</dbReference>
<keyword evidence="3" id="KW-0131">Cell cycle</keyword>
<protein>
    <submittedName>
        <fullName evidence="3">Cell division protein</fullName>
    </submittedName>
</protein>
<keyword evidence="4" id="KW-1185">Reference proteome</keyword>
<dbReference type="NCBIfam" id="TIGR02669">
    <property type="entry name" value="SpoIID_LytB"/>
    <property type="match status" value="1"/>
</dbReference>
<feature type="signal peptide" evidence="1">
    <location>
        <begin position="1"/>
        <end position="17"/>
    </location>
</feature>
<accession>A0ABM7X5G1</accession>
<keyword evidence="1" id="KW-0732">Signal</keyword>
<dbReference type="EMBL" id="AP025592">
    <property type="protein sequence ID" value="BDG07058.1"/>
    <property type="molecule type" value="Genomic_DNA"/>
</dbReference>
<dbReference type="PANTHER" id="PTHR30032">
    <property type="entry name" value="N-ACETYLMURAMOYL-L-ALANINE AMIDASE-RELATED"/>
    <property type="match status" value="1"/>
</dbReference>
<dbReference type="Proteomes" id="UP001162734">
    <property type="component" value="Chromosome"/>
</dbReference>
<proteinExistence type="predicted"/>
<dbReference type="InterPro" id="IPR013486">
    <property type="entry name" value="SpoIID/LytB"/>
</dbReference>
<sequence>MRPLLALLVLLALPARAEEMVRIAVATGLSRVEISGEGLTAEPLREGAAPQPVKDGRARVALEKGELRLDRAPLAAPGVRFRAAGPLRVGEASVEAEVEVRRGAAGLEVIHDLPMERYVAAVLAGEMPLSFPPAALEAQAVAARTYAVGKKIEAEQAGRLWHLGASVLDQVYKGGPLDPRALRAAQATAGEVLAKDHLPVEAYFHSTCGGRTERGQDALGRDLPYLRSVECGRCKEAPKARWTARFDAAELGRAAGLGRPATEARITARTASGRAARVEVSAGSRRVALAAVALRQRLGYERLPSLWFEVERDGRAFRFDGKGSGHGAGMCQWGAAGMAREGAGYRDILAWYYPGTELLRMY</sequence>
<evidence type="ECO:0000256" key="1">
    <source>
        <dbReference type="SAM" id="SignalP"/>
    </source>
</evidence>
<evidence type="ECO:0000313" key="4">
    <source>
        <dbReference type="Proteomes" id="UP001162734"/>
    </source>
</evidence>